<evidence type="ECO:0000256" key="1">
    <source>
        <dbReference type="SAM" id="MobiDB-lite"/>
    </source>
</evidence>
<evidence type="ECO:0000313" key="2">
    <source>
        <dbReference type="EMBL" id="GGR67415.1"/>
    </source>
</evidence>
<dbReference type="Proteomes" id="UP000634308">
    <property type="component" value="Unassembled WGS sequence"/>
</dbReference>
<organism evidence="2 3">
    <name type="scientific">Deinococcus seoulensis</name>
    <dbReference type="NCBI Taxonomy" id="1837379"/>
    <lineage>
        <taxon>Bacteria</taxon>
        <taxon>Thermotogati</taxon>
        <taxon>Deinococcota</taxon>
        <taxon>Deinococci</taxon>
        <taxon>Deinococcales</taxon>
        <taxon>Deinococcaceae</taxon>
        <taxon>Deinococcus</taxon>
    </lineage>
</organism>
<comment type="caution">
    <text evidence="2">The sequence shown here is derived from an EMBL/GenBank/DDBJ whole genome shotgun (WGS) entry which is preliminary data.</text>
</comment>
<sequence length="71" mass="7955">MHTPELIENDDGTFSPKNPASIRFRPSTGKDGYAKIELLLSEDLHVIHEGMYTEESALELLNAQLEAMLPE</sequence>
<evidence type="ECO:0000313" key="3">
    <source>
        <dbReference type="Proteomes" id="UP000634308"/>
    </source>
</evidence>
<feature type="region of interest" description="Disordered" evidence="1">
    <location>
        <begin position="1"/>
        <end position="26"/>
    </location>
</feature>
<gene>
    <name evidence="2" type="ORF">GCM10008959_32020</name>
</gene>
<reference evidence="3" key="1">
    <citation type="journal article" date="2019" name="Int. J. Syst. Evol. Microbiol.">
        <title>The Global Catalogue of Microorganisms (GCM) 10K type strain sequencing project: providing services to taxonomists for standard genome sequencing and annotation.</title>
        <authorList>
            <consortium name="The Broad Institute Genomics Platform"/>
            <consortium name="The Broad Institute Genome Sequencing Center for Infectious Disease"/>
            <person name="Wu L."/>
            <person name="Ma J."/>
        </authorList>
    </citation>
    <scope>NUCLEOTIDE SEQUENCE [LARGE SCALE GENOMIC DNA]</scope>
    <source>
        <strain evidence="3">JCM 31404</strain>
    </source>
</reference>
<keyword evidence="3" id="KW-1185">Reference proteome</keyword>
<proteinExistence type="predicted"/>
<name>A0ABQ2RXZ8_9DEIO</name>
<dbReference type="EMBL" id="BMQM01000025">
    <property type="protein sequence ID" value="GGR67415.1"/>
    <property type="molecule type" value="Genomic_DNA"/>
</dbReference>
<accession>A0ABQ2RXZ8</accession>
<protein>
    <submittedName>
        <fullName evidence="2">Uncharacterized protein</fullName>
    </submittedName>
</protein>